<proteinExistence type="predicted"/>
<dbReference type="PANTHER" id="PTHR22642">
    <property type="entry name" value="IMIDAZOLONEPROPIONASE"/>
    <property type="match status" value="1"/>
</dbReference>
<gene>
    <name evidence="2" type="ORF">SAMN04489806_1670</name>
</gene>
<dbReference type="PANTHER" id="PTHR22642:SF2">
    <property type="entry name" value="PROTEIN LONG AFTER FAR-RED 3"/>
    <property type="match status" value="1"/>
</dbReference>
<dbReference type="CDD" id="cd01300">
    <property type="entry name" value="YtcJ_like"/>
    <property type="match status" value="1"/>
</dbReference>
<evidence type="ECO:0000259" key="1">
    <source>
        <dbReference type="Pfam" id="PF07969"/>
    </source>
</evidence>
<dbReference type="RefSeq" id="WP_176980782.1">
    <property type="nucleotide sequence ID" value="NZ_FNRY01000001.1"/>
</dbReference>
<dbReference type="InterPro" id="IPR032466">
    <property type="entry name" value="Metal_Hydrolase"/>
</dbReference>
<protein>
    <recommendedName>
        <fullName evidence="1">Amidohydrolase 3 domain-containing protein</fullName>
    </recommendedName>
</protein>
<evidence type="ECO:0000313" key="3">
    <source>
        <dbReference type="Proteomes" id="UP000199183"/>
    </source>
</evidence>
<dbReference type="Pfam" id="PF07969">
    <property type="entry name" value="Amidohydro_3"/>
    <property type="match status" value="1"/>
</dbReference>
<dbReference type="InterPro" id="IPR013108">
    <property type="entry name" value="Amidohydro_3"/>
</dbReference>
<organism evidence="2 3">
    <name type="scientific">Paramicrobacterium humi</name>
    <dbReference type="NCBI Taxonomy" id="640635"/>
    <lineage>
        <taxon>Bacteria</taxon>
        <taxon>Bacillati</taxon>
        <taxon>Actinomycetota</taxon>
        <taxon>Actinomycetes</taxon>
        <taxon>Micrococcales</taxon>
        <taxon>Microbacteriaceae</taxon>
        <taxon>Paramicrobacterium</taxon>
    </lineage>
</organism>
<dbReference type="SUPFAM" id="SSF51338">
    <property type="entry name" value="Composite domain of metallo-dependent hydrolases"/>
    <property type="match status" value="1"/>
</dbReference>
<dbReference type="EMBL" id="FNRY01000001">
    <property type="protein sequence ID" value="SEB74674.1"/>
    <property type="molecule type" value="Genomic_DNA"/>
</dbReference>
<keyword evidence="3" id="KW-1185">Reference proteome</keyword>
<sequence>MLLDTVITGNILTLEPSRPRARRMGVWQGRIVGFDEEIESLEAREHEAFETGCVVPGFIDGHTHLATTGMLLAGVNASEDRSVDAVLHRIVDALDQQGTDEWLEVWGYDQRNIGRHLTMEELDGVAPKTPVVLRHVSSHASLVNSTALSLIRDPELREQIERADGLAFEKTQDAIRDLVEPYRVAKIEAAVRASAQLVLSEGVTTCIEAGIGRGLCSHSEIDMRAYLNLHRKGELGIRVQLMPCIDYLHPLRAHEDDYAASTLDLGILQGFGSDDIWFGPTKMWFDGGMMARSAAFTQPYEGTDYCGELAEDEEELRDRLIKAHRSGWDVAAHAIGDRAIDSALSAFEGAQRLAPDPSRRHRMEHGALIREDHISRLRNLAISIGTQPCFITYSGDDFYKIMGPERAHQLYRGRSLLDAGVRLIGSTDRPLPGTPLRGMQTMVDRTSNGGQVVGPNEGVTPLEALQAYTLSGAWAARREQRLGSLAVGKYADITVLDRNILDQGVNALGEATVTATFVNGIRRY</sequence>
<evidence type="ECO:0000313" key="2">
    <source>
        <dbReference type="EMBL" id="SEB74674.1"/>
    </source>
</evidence>
<name>A0A1H4LVY1_9MICO</name>
<dbReference type="Gene3D" id="3.20.20.140">
    <property type="entry name" value="Metal-dependent hydrolases"/>
    <property type="match status" value="1"/>
</dbReference>
<dbReference type="STRING" id="640635.SAMN04489806_1670"/>
<dbReference type="SUPFAM" id="SSF51556">
    <property type="entry name" value="Metallo-dependent hydrolases"/>
    <property type="match status" value="1"/>
</dbReference>
<feature type="domain" description="Amidohydrolase 3" evidence="1">
    <location>
        <begin position="53"/>
        <end position="520"/>
    </location>
</feature>
<reference evidence="2 3" key="1">
    <citation type="submission" date="2016-10" db="EMBL/GenBank/DDBJ databases">
        <authorList>
            <person name="de Groot N.N."/>
        </authorList>
    </citation>
    <scope>NUCLEOTIDE SEQUENCE [LARGE SCALE GENOMIC DNA]</scope>
    <source>
        <strain evidence="2 3">DSM 21799</strain>
    </source>
</reference>
<dbReference type="Proteomes" id="UP000199183">
    <property type="component" value="Unassembled WGS sequence"/>
</dbReference>
<accession>A0A1H4LVY1</accession>
<dbReference type="Gene3D" id="3.10.310.70">
    <property type="match status" value="1"/>
</dbReference>
<dbReference type="Gene3D" id="2.30.40.10">
    <property type="entry name" value="Urease, subunit C, domain 1"/>
    <property type="match status" value="1"/>
</dbReference>
<dbReference type="InterPro" id="IPR033932">
    <property type="entry name" value="YtcJ-like"/>
</dbReference>
<dbReference type="InterPro" id="IPR011059">
    <property type="entry name" value="Metal-dep_hydrolase_composite"/>
</dbReference>
<dbReference type="GO" id="GO:0016810">
    <property type="term" value="F:hydrolase activity, acting on carbon-nitrogen (but not peptide) bonds"/>
    <property type="evidence" value="ECO:0007669"/>
    <property type="project" value="InterPro"/>
</dbReference>
<dbReference type="AlphaFoldDB" id="A0A1H4LVY1"/>